<dbReference type="GO" id="GO:0003723">
    <property type="term" value="F:RNA binding"/>
    <property type="evidence" value="ECO:0007669"/>
    <property type="project" value="UniProtKB-KW"/>
</dbReference>
<accession>A0AAJ0JQR4</accession>
<dbReference type="InterPro" id="IPR050343">
    <property type="entry name" value="RsuA_PseudoU_synthase"/>
</dbReference>
<comment type="caution">
    <text evidence="7">The sequence shown here is derived from an EMBL/GenBank/DDBJ whole genome shotgun (WGS) entry which is preliminary data.</text>
</comment>
<dbReference type="PANTHER" id="PTHR47683">
    <property type="entry name" value="PSEUDOURIDINE SYNTHASE FAMILY PROTEIN-RELATED"/>
    <property type="match status" value="1"/>
</dbReference>
<dbReference type="SUPFAM" id="SSF55120">
    <property type="entry name" value="Pseudouridine synthase"/>
    <property type="match status" value="1"/>
</dbReference>
<dbReference type="InterPro" id="IPR002942">
    <property type="entry name" value="S4_RNA-bd"/>
</dbReference>
<dbReference type="GeneID" id="93793778"/>
<dbReference type="Gene3D" id="3.10.290.10">
    <property type="entry name" value="RNA-binding S4 domain"/>
    <property type="match status" value="1"/>
</dbReference>
<reference evidence="7 8" key="1">
    <citation type="submission" date="2015-03" db="EMBL/GenBank/DDBJ databases">
        <title>Draft Genome Sequence of S. carnosus subsp. utilis LTH 7013, Isolated from South Tirolean Ham.</title>
        <authorList>
            <person name="Mueller A."/>
            <person name="Huptas C."/>
            <person name="Wenning M."/>
            <person name="Weiss A."/>
            <person name="Schmidt H."/>
        </authorList>
    </citation>
    <scope>NUCLEOTIDE SEQUENCE [LARGE SCALE GENOMIC DNA]</scope>
    <source>
        <strain evidence="7 8">LTH7013</strain>
    </source>
</reference>
<evidence type="ECO:0000259" key="6">
    <source>
        <dbReference type="SMART" id="SM00363"/>
    </source>
</evidence>
<dbReference type="PROSITE" id="PS50889">
    <property type="entry name" value="S4"/>
    <property type="match status" value="1"/>
</dbReference>
<feature type="domain" description="RNA-binding S4" evidence="6">
    <location>
        <begin position="1"/>
        <end position="59"/>
    </location>
</feature>
<organism evidence="7 8">
    <name type="scientific">Staphylococcus carnosus</name>
    <dbReference type="NCBI Taxonomy" id="1281"/>
    <lineage>
        <taxon>Bacteria</taxon>
        <taxon>Bacillati</taxon>
        <taxon>Bacillota</taxon>
        <taxon>Bacilli</taxon>
        <taxon>Bacillales</taxon>
        <taxon>Staphylococcaceae</taxon>
        <taxon>Staphylococcus</taxon>
    </lineage>
</organism>
<dbReference type="InterPro" id="IPR018496">
    <property type="entry name" value="PsdUridine_synth_RsuA/RluB_CS"/>
</dbReference>
<dbReference type="AlphaFoldDB" id="A0AAJ0JQR4"/>
<keyword evidence="2 4" id="KW-0694">RNA-binding</keyword>
<evidence type="ECO:0000256" key="3">
    <source>
        <dbReference type="ARBA" id="ARBA00023235"/>
    </source>
</evidence>
<comment type="similarity">
    <text evidence="1 5">Belongs to the pseudouridine synthase RsuA family.</text>
</comment>
<dbReference type="PROSITE" id="PS01149">
    <property type="entry name" value="PSI_RSU"/>
    <property type="match status" value="1"/>
</dbReference>
<dbReference type="SUPFAM" id="SSF55174">
    <property type="entry name" value="Alpha-L RNA-binding motif"/>
    <property type="match status" value="1"/>
</dbReference>
<name>A0AAJ0JQR4_STACA</name>
<dbReference type="InterPro" id="IPR042092">
    <property type="entry name" value="PsdUridine_s_RsuA/RluB/E/F_cat"/>
</dbReference>
<dbReference type="Pfam" id="PF01479">
    <property type="entry name" value="S4"/>
    <property type="match status" value="1"/>
</dbReference>
<dbReference type="CDD" id="cd00165">
    <property type="entry name" value="S4"/>
    <property type="match status" value="1"/>
</dbReference>
<proteinExistence type="inferred from homology"/>
<dbReference type="InterPro" id="IPR020103">
    <property type="entry name" value="PsdUridine_synth_cat_dom_sf"/>
</dbReference>
<dbReference type="InterPro" id="IPR000748">
    <property type="entry name" value="PsdUridine_synth_RsuA/RluB/E/F"/>
</dbReference>
<dbReference type="InterPro" id="IPR036986">
    <property type="entry name" value="S4_RNA-bd_sf"/>
</dbReference>
<dbReference type="NCBIfam" id="TIGR00093">
    <property type="entry name" value="pseudouridine synthase"/>
    <property type="match status" value="1"/>
</dbReference>
<dbReference type="Proteomes" id="UP000033530">
    <property type="component" value="Unassembled WGS sequence"/>
</dbReference>
<dbReference type="EMBL" id="LAIU01000001">
    <property type="protein sequence ID" value="KKB26005.1"/>
    <property type="molecule type" value="Genomic_DNA"/>
</dbReference>
<evidence type="ECO:0000256" key="4">
    <source>
        <dbReference type="PROSITE-ProRule" id="PRU00182"/>
    </source>
</evidence>
<sequence>MRLDKYLANMGVGTRSEVKQLLKKNKVQVNGKNEKQSKAHINPDTDEITVDGNLIEYVDKVYIMLNKPAGYISATEDEEQSTIVSLIKDFQHMKIFPVGRLDKDTEGLILLTNDGQFNHDIMSPNKHVSKIYRVEAKNPITDDDIKQFAEGVELSDGKTKPAQLERTENEKVAFVSIREGRYHQVKRMFHAIDNEVLNLKRVQIGKLKLDSNLPKGSYRELTQEEIELVKQ</sequence>
<evidence type="ECO:0000256" key="1">
    <source>
        <dbReference type="ARBA" id="ARBA00008348"/>
    </source>
</evidence>
<dbReference type="Gene3D" id="3.30.70.580">
    <property type="entry name" value="Pseudouridine synthase I, catalytic domain, N-terminal subdomain"/>
    <property type="match status" value="1"/>
</dbReference>
<dbReference type="GO" id="GO:0005829">
    <property type="term" value="C:cytosol"/>
    <property type="evidence" value="ECO:0007669"/>
    <property type="project" value="UniProtKB-ARBA"/>
</dbReference>
<dbReference type="CDD" id="cd02553">
    <property type="entry name" value="PseudoU_synth_RsuA"/>
    <property type="match status" value="1"/>
</dbReference>
<keyword evidence="3 5" id="KW-0413">Isomerase</keyword>
<evidence type="ECO:0000256" key="2">
    <source>
        <dbReference type="ARBA" id="ARBA00022884"/>
    </source>
</evidence>
<gene>
    <name evidence="7" type="ORF">VV61_00540</name>
</gene>
<evidence type="ECO:0000313" key="8">
    <source>
        <dbReference type="Proteomes" id="UP000033530"/>
    </source>
</evidence>
<dbReference type="GO" id="GO:0000455">
    <property type="term" value="P:enzyme-directed rRNA pseudouridine synthesis"/>
    <property type="evidence" value="ECO:0007669"/>
    <property type="project" value="UniProtKB-ARBA"/>
</dbReference>
<dbReference type="GO" id="GO:0120159">
    <property type="term" value="F:rRNA pseudouridine synthase activity"/>
    <property type="evidence" value="ECO:0007669"/>
    <property type="project" value="UniProtKB-ARBA"/>
</dbReference>
<dbReference type="SMART" id="SM00363">
    <property type="entry name" value="S4"/>
    <property type="match status" value="1"/>
</dbReference>
<dbReference type="RefSeq" id="WP_046099167.1">
    <property type="nucleotide sequence ID" value="NZ_BKAO01000002.1"/>
</dbReference>
<evidence type="ECO:0000256" key="5">
    <source>
        <dbReference type="RuleBase" id="RU003887"/>
    </source>
</evidence>
<dbReference type="Gene3D" id="3.30.70.1560">
    <property type="entry name" value="Alpha-L RNA-binding motif"/>
    <property type="match status" value="1"/>
</dbReference>
<dbReference type="InterPro" id="IPR006145">
    <property type="entry name" value="PsdUridine_synth_RsuA/RluA"/>
</dbReference>
<dbReference type="FunFam" id="3.10.290.10:FF:000003">
    <property type="entry name" value="Pseudouridine synthase"/>
    <property type="match status" value="1"/>
</dbReference>
<dbReference type="InterPro" id="IPR020094">
    <property type="entry name" value="TruA/RsuA/RluB/E/F_N"/>
</dbReference>
<dbReference type="EC" id="5.4.99.-" evidence="5"/>
<dbReference type="PANTHER" id="PTHR47683:SF4">
    <property type="entry name" value="PSEUDOURIDINE SYNTHASE"/>
    <property type="match status" value="1"/>
</dbReference>
<evidence type="ECO:0000313" key="7">
    <source>
        <dbReference type="EMBL" id="KKB26005.1"/>
    </source>
</evidence>
<dbReference type="Pfam" id="PF00849">
    <property type="entry name" value="PseudoU_synth_2"/>
    <property type="match status" value="1"/>
</dbReference>
<dbReference type="FunFam" id="3.30.70.1560:FF:000001">
    <property type="entry name" value="Pseudouridine synthase"/>
    <property type="match status" value="1"/>
</dbReference>
<protein>
    <recommendedName>
        <fullName evidence="5">Pseudouridine synthase</fullName>
        <ecNumber evidence="5">5.4.99.-</ecNumber>
    </recommendedName>
</protein>